<evidence type="ECO:0000313" key="5">
    <source>
        <dbReference type="EMBL" id="VDB98778.1"/>
    </source>
</evidence>
<keyword evidence="2 5" id="KW-0378">Hydrolase</keyword>
<dbReference type="Proteomes" id="UP000294726">
    <property type="component" value="Chromosome"/>
</dbReference>
<keyword evidence="3 5" id="KW-0326">Glycosidase</keyword>
<dbReference type="GO" id="GO:0005975">
    <property type="term" value="P:carbohydrate metabolic process"/>
    <property type="evidence" value="ECO:0007669"/>
    <property type="project" value="InterPro"/>
</dbReference>
<organism evidence="5 6">
    <name type="scientific">Oenococcus oeni</name>
    <name type="common">Leuconostoc oenos</name>
    <dbReference type="NCBI Taxonomy" id="1247"/>
    <lineage>
        <taxon>Bacteria</taxon>
        <taxon>Bacillati</taxon>
        <taxon>Bacillota</taxon>
        <taxon>Bacilli</taxon>
        <taxon>Lactobacillales</taxon>
        <taxon>Lactobacillaceae</taxon>
        <taxon>Oenococcus</taxon>
    </lineage>
</organism>
<gene>
    <name evidence="5" type="ORF">OENI_1483</name>
</gene>
<evidence type="ECO:0000256" key="4">
    <source>
        <dbReference type="SAM" id="Phobius"/>
    </source>
</evidence>
<keyword evidence="4" id="KW-0812">Transmembrane</keyword>
<dbReference type="SUPFAM" id="SSF48208">
    <property type="entry name" value="Six-hairpin glycosidases"/>
    <property type="match status" value="1"/>
</dbReference>
<dbReference type="InterPro" id="IPR002037">
    <property type="entry name" value="Glyco_hydro_8"/>
</dbReference>
<dbReference type="EMBL" id="LR031358">
    <property type="protein sequence ID" value="VDB98778.1"/>
    <property type="molecule type" value="Genomic_DNA"/>
</dbReference>
<accession>A0AAQ2US98</accession>
<reference evidence="5 6" key="1">
    <citation type="submission" date="2018-08" db="EMBL/GenBank/DDBJ databases">
        <authorList>
            <person name="Lorentzen P. G. S. M."/>
        </authorList>
    </citation>
    <scope>NUCLEOTIDE SEQUENCE [LARGE SCALE GENOMIC DNA]</scope>
    <source>
        <strain evidence="5 6">CRBO_1381</strain>
    </source>
</reference>
<dbReference type="AlphaFoldDB" id="A0AAQ2US98"/>
<dbReference type="Pfam" id="PF01270">
    <property type="entry name" value="Glyco_hydro_8"/>
    <property type="match status" value="1"/>
</dbReference>
<protein>
    <submittedName>
        <fullName evidence="5">Glucanase</fullName>
        <ecNumber evidence="5">3.2.1.-</ecNumber>
    </submittedName>
</protein>
<dbReference type="Gene3D" id="1.50.10.10">
    <property type="match status" value="1"/>
</dbReference>
<sequence>MKKQIFRWICMISIATIYIIVLLFVRLSSTRNLQVRLYDQWKKIYVVSKNGRSFVNVSNRSNEKKSLSESQGYGMLVTFLAAEKGYASKKDFDEFFKYYETQIDKKTGLVSWEQIEIANKIKKSSNDSTEGDLLIADALIQASEKWPNSKNNYRKAAKKILNAVLRNNYNRKLHILTIGNWAEVSSHYNSLIQTSDVMPIQFSKFYKVTGDSRWNLIKKTMLKKLLYISNNNKTGLLPDFAWVSGSKAKPVRASQIVSKYDGSYYYYASKIPMNLAGCSDARSKKILHKLMMFFSKENNITAGYKLNGKRLNNYQSATFSAPLFYAASKYSRYLSLYNQEKYFLMQNIQKNNYYGSTLSLLVALKVFGNSNTEGKR</sequence>
<dbReference type="RefSeq" id="WP_032817938.1">
    <property type="nucleotide sequence ID" value="NZ_LR031358.1"/>
</dbReference>
<comment type="similarity">
    <text evidence="1">Belongs to the glycosyl hydrolase 8 (cellulase D) family.</text>
</comment>
<feature type="transmembrane region" description="Helical" evidence="4">
    <location>
        <begin position="6"/>
        <end position="27"/>
    </location>
</feature>
<evidence type="ECO:0000256" key="3">
    <source>
        <dbReference type="ARBA" id="ARBA00023295"/>
    </source>
</evidence>
<dbReference type="GO" id="GO:0004553">
    <property type="term" value="F:hydrolase activity, hydrolyzing O-glycosyl compounds"/>
    <property type="evidence" value="ECO:0007669"/>
    <property type="project" value="InterPro"/>
</dbReference>
<proteinExistence type="inferred from homology"/>
<dbReference type="InterPro" id="IPR008928">
    <property type="entry name" value="6-hairpin_glycosidase_sf"/>
</dbReference>
<dbReference type="InterPro" id="IPR012341">
    <property type="entry name" value="6hp_glycosidase-like_sf"/>
</dbReference>
<dbReference type="EC" id="3.2.1.-" evidence="5"/>
<evidence type="ECO:0000256" key="1">
    <source>
        <dbReference type="ARBA" id="ARBA00009209"/>
    </source>
</evidence>
<keyword evidence="4" id="KW-1133">Transmembrane helix</keyword>
<keyword evidence="4" id="KW-0472">Membrane</keyword>
<evidence type="ECO:0000313" key="6">
    <source>
        <dbReference type="Proteomes" id="UP000294726"/>
    </source>
</evidence>
<name>A0AAQ2US98_OENOE</name>
<dbReference type="PRINTS" id="PR00735">
    <property type="entry name" value="GLHYDRLASE8"/>
</dbReference>
<evidence type="ECO:0000256" key="2">
    <source>
        <dbReference type="ARBA" id="ARBA00022801"/>
    </source>
</evidence>